<organism evidence="2 3">
    <name type="scientific">Acyrthosiphon pisum</name>
    <name type="common">Pea aphid</name>
    <dbReference type="NCBI Taxonomy" id="7029"/>
    <lineage>
        <taxon>Eukaryota</taxon>
        <taxon>Metazoa</taxon>
        <taxon>Ecdysozoa</taxon>
        <taxon>Arthropoda</taxon>
        <taxon>Hexapoda</taxon>
        <taxon>Insecta</taxon>
        <taxon>Pterygota</taxon>
        <taxon>Neoptera</taxon>
        <taxon>Paraneoptera</taxon>
        <taxon>Hemiptera</taxon>
        <taxon>Sternorrhyncha</taxon>
        <taxon>Aphidomorpha</taxon>
        <taxon>Aphidoidea</taxon>
        <taxon>Aphididae</taxon>
        <taxon>Macrosiphini</taxon>
        <taxon>Acyrthosiphon</taxon>
    </lineage>
</organism>
<proteinExistence type="predicted"/>
<dbReference type="GeneID" id="103308364"/>
<feature type="domain" description="DUF4371" evidence="1">
    <location>
        <begin position="190"/>
        <end position="339"/>
    </location>
</feature>
<dbReference type="AlphaFoldDB" id="A0A8R2NVV1"/>
<dbReference type="InterPro" id="IPR025398">
    <property type="entry name" value="DUF4371"/>
</dbReference>
<dbReference type="Pfam" id="PF14291">
    <property type="entry name" value="DUF4371"/>
    <property type="match status" value="1"/>
</dbReference>
<accession>A0A8R2NVV1</accession>
<dbReference type="PANTHER" id="PTHR45749">
    <property type="match status" value="1"/>
</dbReference>
<evidence type="ECO:0000313" key="3">
    <source>
        <dbReference type="Proteomes" id="UP000007819"/>
    </source>
</evidence>
<dbReference type="KEGG" id="api:103308364"/>
<evidence type="ECO:0000313" key="2">
    <source>
        <dbReference type="EnsemblMetazoa" id="XP_029348101.1"/>
    </source>
</evidence>
<reference evidence="2" key="2">
    <citation type="submission" date="2022-06" db="UniProtKB">
        <authorList>
            <consortium name="EnsemblMetazoa"/>
        </authorList>
    </citation>
    <scope>IDENTIFICATION</scope>
</reference>
<reference evidence="3" key="1">
    <citation type="submission" date="2010-06" db="EMBL/GenBank/DDBJ databases">
        <authorList>
            <person name="Jiang H."/>
            <person name="Abraham K."/>
            <person name="Ali S."/>
            <person name="Alsbrooks S.L."/>
            <person name="Anim B.N."/>
            <person name="Anosike U.S."/>
            <person name="Attaway T."/>
            <person name="Bandaranaike D.P."/>
            <person name="Battles P.K."/>
            <person name="Bell S.N."/>
            <person name="Bell A.V."/>
            <person name="Beltran B."/>
            <person name="Bickham C."/>
            <person name="Bustamante Y."/>
            <person name="Caleb T."/>
            <person name="Canada A."/>
            <person name="Cardenas V."/>
            <person name="Carter K."/>
            <person name="Chacko J."/>
            <person name="Chandrabose M.N."/>
            <person name="Chavez D."/>
            <person name="Chavez A."/>
            <person name="Chen L."/>
            <person name="Chu H.-S."/>
            <person name="Claassen K.J."/>
            <person name="Cockrell R."/>
            <person name="Collins M."/>
            <person name="Cooper J.A."/>
            <person name="Cree A."/>
            <person name="Curry S.M."/>
            <person name="Da Y."/>
            <person name="Dao M.D."/>
            <person name="Das B."/>
            <person name="Davila M.-L."/>
            <person name="Davy-Carroll L."/>
            <person name="Denson S."/>
            <person name="Dinh H."/>
            <person name="Ebong V.E."/>
            <person name="Edwards J.R."/>
            <person name="Egan A."/>
            <person name="El-Daye J."/>
            <person name="Escobedo L."/>
            <person name="Fernandez S."/>
            <person name="Fernando P.R."/>
            <person name="Flagg N."/>
            <person name="Forbes L.D."/>
            <person name="Fowler R.G."/>
            <person name="Fu Q."/>
            <person name="Gabisi R.A."/>
            <person name="Ganer J."/>
            <person name="Garbino Pronczuk A."/>
            <person name="Garcia R.M."/>
            <person name="Garner T."/>
            <person name="Garrett T.E."/>
            <person name="Gonzalez D.A."/>
            <person name="Hamid H."/>
            <person name="Hawkins E.S."/>
            <person name="Hirani K."/>
            <person name="Hogues M.E."/>
            <person name="Hollins B."/>
            <person name="Hsiao C.-H."/>
            <person name="Jabil R."/>
            <person name="James M.L."/>
            <person name="Jhangiani S.N."/>
            <person name="Johnson B."/>
            <person name="Johnson Q."/>
            <person name="Joshi V."/>
            <person name="Kalu J.B."/>
            <person name="Kam C."/>
            <person name="Kashfia A."/>
            <person name="Keebler J."/>
            <person name="Kisamo H."/>
            <person name="Kovar C.L."/>
            <person name="Lago L.A."/>
            <person name="Lai C.-Y."/>
            <person name="Laidlaw J."/>
            <person name="Lara F."/>
            <person name="Le T.-K."/>
            <person name="Lee S.L."/>
            <person name="Legall F.H."/>
            <person name="Lemon S.J."/>
            <person name="Lewis L.R."/>
            <person name="Li B."/>
            <person name="Liu Y."/>
            <person name="Liu Y.-S."/>
            <person name="Lopez J."/>
            <person name="Lozado R.J."/>
            <person name="Lu J."/>
            <person name="Madu R.C."/>
            <person name="Maheshwari M."/>
            <person name="Maheshwari R."/>
            <person name="Malloy K."/>
            <person name="Martinez E."/>
            <person name="Mathew T."/>
            <person name="Mercado I.C."/>
            <person name="Mercado C."/>
            <person name="Meyer B."/>
            <person name="Montgomery K."/>
            <person name="Morgan M.B."/>
            <person name="Munidasa M."/>
            <person name="Nazareth L.V."/>
            <person name="Nelson J."/>
            <person name="Ng B.M."/>
            <person name="Nguyen N.B."/>
            <person name="Nguyen P.Q."/>
            <person name="Nguyen T."/>
            <person name="Obregon M."/>
            <person name="Okwuonu G.O."/>
            <person name="Onwere C.G."/>
            <person name="Orozco G."/>
            <person name="Parra A."/>
            <person name="Patel S."/>
            <person name="Patil S."/>
            <person name="Perez A."/>
            <person name="Perez Y."/>
            <person name="Pham C."/>
            <person name="Primus E.L."/>
            <person name="Pu L.-L."/>
            <person name="Puazo M."/>
            <person name="Qin X."/>
            <person name="Quiroz J.B."/>
            <person name="Reese J."/>
            <person name="Richards S."/>
            <person name="Rives C.M."/>
            <person name="Robberts R."/>
            <person name="Ruiz S.J."/>
            <person name="Ruiz M.J."/>
            <person name="Santibanez J."/>
            <person name="Schneider B.W."/>
            <person name="Sisson I."/>
            <person name="Smith M."/>
            <person name="Sodergren E."/>
            <person name="Song X.-Z."/>
            <person name="Song B.B."/>
            <person name="Summersgill H."/>
            <person name="Thelus R."/>
            <person name="Thornton R.D."/>
            <person name="Trejos Z.Y."/>
            <person name="Usmani K."/>
            <person name="Vattathil S."/>
            <person name="Villasana D."/>
            <person name="Walker D.L."/>
            <person name="Wang S."/>
            <person name="Wang K."/>
            <person name="White C.S."/>
            <person name="Williams A.C."/>
            <person name="Williamson J."/>
            <person name="Wilson K."/>
            <person name="Woghiren I.O."/>
            <person name="Woodworth J.R."/>
            <person name="Worley K.C."/>
            <person name="Wright R.A."/>
            <person name="Wu W."/>
            <person name="Young L."/>
            <person name="Zhang L."/>
            <person name="Zhang J."/>
            <person name="Zhu Y."/>
            <person name="Muzny D.M."/>
            <person name="Weinstock G."/>
            <person name="Gibbs R.A."/>
        </authorList>
    </citation>
    <scope>NUCLEOTIDE SEQUENCE [LARGE SCALE GENOMIC DNA]</scope>
    <source>
        <strain evidence="3">LSR1</strain>
    </source>
</reference>
<name>A0A8R2NVV1_ACYPI</name>
<dbReference type="EnsemblMetazoa" id="XM_029492241.1">
    <property type="protein sequence ID" value="XP_029348101.1"/>
    <property type="gene ID" value="LOC103308364"/>
</dbReference>
<evidence type="ECO:0000259" key="1">
    <source>
        <dbReference type="Pfam" id="PF14291"/>
    </source>
</evidence>
<dbReference type="PANTHER" id="PTHR45749:SF21">
    <property type="entry name" value="DUF4371 DOMAIN-CONTAINING PROTEIN"/>
    <property type="match status" value="1"/>
</dbReference>
<dbReference type="OrthoDB" id="6605474at2759"/>
<protein>
    <recommendedName>
        <fullName evidence="1">DUF4371 domain-containing protein</fullName>
    </recommendedName>
</protein>
<sequence length="573" mass="64409">MSTSLLSEATLSTSDSSQSVSNCHDFSTDIGNYLQGSNLCPSDFIKVRLLEMNNIPSNEFVYPFSVHLKKGKEEKRYLKKSHFENYPWLVYSPYKGGLFCKYCVLFAVKGGKDKNVTLNKFVNSPLTKFAKIMGADGDFSVHSNHLYHKNAVQVALDFLNTYKNPQTEIVNVLNSNRMKTVAENRERLRPIIESILFLGRQNIALRGHRDQGILNTSTTTSSVINEGNFRELLKFRVASGDAILEKHLKTCNSKATYISHTTQENIIDCIKDELLTCILNDVKNFKYYSVVFDETTDVSHVSQLSLILRYIDNKNNVHEKFVGFINCHDDAFHKEKNIVDLAIDEHENPNIEPKLTGEVLGNIVVSAMQSMSLDLNKCVGIGTDGCSVMTSVVHGAVQRVQTNCENAIFSPCSNHALNLSISKSSNVHLVCITEWNDVVSSSKAKTLLLSICTCDFVLTLYTMTEILSVTAAASRILQGTAQDIVSAENCIDSIVKNLEDKRLNSVPRTSKRQTHRSNTPASNPEEYYRRVLYIPILDNVLEDLRMRFYSKKNRTVILLMQLVPVSIINMSPE</sequence>
<dbReference type="Proteomes" id="UP000007819">
    <property type="component" value="Unassembled WGS sequence"/>
</dbReference>
<keyword evidence="3" id="KW-1185">Reference proteome</keyword>
<dbReference type="RefSeq" id="XP_029348101.1">
    <property type="nucleotide sequence ID" value="XM_029492241.1"/>
</dbReference>